<organism evidence="4 5">
    <name type="scientific">Pedobacter psychrodurus</name>
    <dbReference type="NCBI Taxonomy" id="2530456"/>
    <lineage>
        <taxon>Bacteria</taxon>
        <taxon>Pseudomonadati</taxon>
        <taxon>Bacteroidota</taxon>
        <taxon>Sphingobacteriia</taxon>
        <taxon>Sphingobacteriales</taxon>
        <taxon>Sphingobacteriaceae</taxon>
        <taxon>Pedobacter</taxon>
    </lineage>
</organism>
<dbReference type="OrthoDB" id="706721at2"/>
<dbReference type="SUPFAM" id="SSF46689">
    <property type="entry name" value="Homeodomain-like"/>
    <property type="match status" value="1"/>
</dbReference>
<dbReference type="InterPro" id="IPR002514">
    <property type="entry name" value="Transposase_8"/>
</dbReference>
<dbReference type="AlphaFoldDB" id="A0A4R0PZB6"/>
<dbReference type="PANTHER" id="PTHR33795">
    <property type="entry name" value="INSERTION ELEMENT IS150 PROTEIN INSJ"/>
    <property type="match status" value="1"/>
</dbReference>
<dbReference type="InterPro" id="IPR052057">
    <property type="entry name" value="IS150/IS1296_orfA-like"/>
</dbReference>
<dbReference type="GO" id="GO:0004803">
    <property type="term" value="F:transposase activity"/>
    <property type="evidence" value="ECO:0007669"/>
    <property type="project" value="InterPro"/>
</dbReference>
<dbReference type="RefSeq" id="WP_131532057.1">
    <property type="nucleotide sequence ID" value="NZ_SJSO01000015.1"/>
</dbReference>
<dbReference type="SUPFAM" id="SSF48295">
    <property type="entry name" value="TrpR-like"/>
    <property type="match status" value="1"/>
</dbReference>
<comment type="caution">
    <text evidence="4">The sequence shown here is derived from an EMBL/GenBank/DDBJ whole genome shotgun (WGS) entry which is preliminary data.</text>
</comment>
<accession>A0A4R0PZB6</accession>
<reference evidence="4 5" key="1">
    <citation type="submission" date="2019-02" db="EMBL/GenBank/DDBJ databases">
        <title>Pedobacter sp. RP-3-21 sp. nov., isolated from Arctic soil.</title>
        <authorList>
            <person name="Dahal R.H."/>
        </authorList>
    </citation>
    <scope>NUCLEOTIDE SEQUENCE [LARGE SCALE GENOMIC DNA]</scope>
    <source>
        <strain evidence="4 5">RP-3-21</strain>
    </source>
</reference>
<name>A0A4R0PZB6_9SPHI</name>
<dbReference type="Gene3D" id="1.10.10.10">
    <property type="entry name" value="Winged helix-like DNA-binding domain superfamily/Winged helix DNA-binding domain"/>
    <property type="match status" value="1"/>
</dbReference>
<feature type="region of interest" description="Disordered" evidence="2">
    <location>
        <begin position="112"/>
        <end position="135"/>
    </location>
</feature>
<dbReference type="InterPro" id="IPR009057">
    <property type="entry name" value="Homeodomain-like_sf"/>
</dbReference>
<protein>
    <submittedName>
        <fullName evidence="4">Transposase</fullName>
    </submittedName>
</protein>
<dbReference type="GO" id="GO:0043565">
    <property type="term" value="F:sequence-specific DNA binding"/>
    <property type="evidence" value="ECO:0007669"/>
    <property type="project" value="InterPro"/>
</dbReference>
<dbReference type="GO" id="GO:0006313">
    <property type="term" value="P:DNA transposition"/>
    <property type="evidence" value="ECO:0007669"/>
    <property type="project" value="InterPro"/>
</dbReference>
<dbReference type="InterPro" id="IPR036388">
    <property type="entry name" value="WH-like_DNA-bd_sf"/>
</dbReference>
<comment type="similarity">
    <text evidence="1">Belongs to the IS150/IS1296 orfA family.</text>
</comment>
<dbReference type="InterPro" id="IPR055247">
    <property type="entry name" value="InsJ-like_HTH"/>
</dbReference>
<dbReference type="Pfam" id="PF01527">
    <property type="entry name" value="HTH_Tnp_1"/>
    <property type="match status" value="1"/>
</dbReference>
<evidence type="ECO:0000256" key="2">
    <source>
        <dbReference type="SAM" id="MobiDB-lite"/>
    </source>
</evidence>
<sequence length="170" mass="19877">MRRKYTAEFRLKLVNEYLAGQSKKGLAELHGVPRTLLRRWISYYESFGNLGLVSKKTSNYPIELKVLAIECYRDKTLSLKECCIRFNIASDGTLLGWLRKYEQFGIGGLDAKPKGRKPMQEDKKPLSKKEKPLTRLEELERENLYLRAENEVLKKLEALTLKKQAQKRKR</sequence>
<dbReference type="EMBL" id="SJSO01000015">
    <property type="protein sequence ID" value="TCD24711.1"/>
    <property type="molecule type" value="Genomic_DNA"/>
</dbReference>
<dbReference type="Proteomes" id="UP000293925">
    <property type="component" value="Unassembled WGS sequence"/>
</dbReference>
<gene>
    <name evidence="4" type="ORF">EZ456_16625</name>
</gene>
<evidence type="ECO:0000256" key="1">
    <source>
        <dbReference type="ARBA" id="ARBA00038232"/>
    </source>
</evidence>
<dbReference type="PANTHER" id="PTHR33795:SF1">
    <property type="entry name" value="INSERTION ELEMENT IS150 PROTEIN INSJ"/>
    <property type="match status" value="1"/>
</dbReference>
<evidence type="ECO:0000313" key="5">
    <source>
        <dbReference type="Proteomes" id="UP000293925"/>
    </source>
</evidence>
<proteinExistence type="inferred from homology"/>
<dbReference type="InterPro" id="IPR010921">
    <property type="entry name" value="Trp_repressor/repl_initiator"/>
</dbReference>
<evidence type="ECO:0000259" key="3">
    <source>
        <dbReference type="Pfam" id="PF13518"/>
    </source>
</evidence>
<keyword evidence="5" id="KW-1185">Reference proteome</keyword>
<dbReference type="Pfam" id="PF13518">
    <property type="entry name" value="HTH_28"/>
    <property type="match status" value="1"/>
</dbReference>
<feature type="compositionally biased region" description="Basic and acidic residues" evidence="2">
    <location>
        <begin position="118"/>
        <end position="135"/>
    </location>
</feature>
<feature type="domain" description="Insertion element IS150 protein InsJ-like helix-turn-helix" evidence="3">
    <location>
        <begin position="65"/>
        <end position="117"/>
    </location>
</feature>
<evidence type="ECO:0000313" key="4">
    <source>
        <dbReference type="EMBL" id="TCD24711.1"/>
    </source>
</evidence>